<reference evidence="2" key="1">
    <citation type="submission" date="2017-09" db="EMBL/GenBank/DDBJ databases">
        <authorList>
            <person name="Varghese N."/>
            <person name="Submissions S."/>
        </authorList>
    </citation>
    <scope>NUCLEOTIDE SEQUENCE [LARGE SCALE GENOMIC DNA]</scope>
    <source>
        <strain evidence="2">MSL47</strain>
    </source>
</reference>
<proteinExistence type="predicted"/>
<dbReference type="EMBL" id="OBDZ01000001">
    <property type="protein sequence ID" value="SNY05315.1"/>
    <property type="molecule type" value="Genomic_DNA"/>
</dbReference>
<dbReference type="Proteomes" id="UP000219573">
    <property type="component" value="Unassembled WGS sequence"/>
</dbReference>
<dbReference type="AlphaFoldDB" id="A0A285F1Z4"/>
<accession>A0A285F1Z4</accession>
<evidence type="ECO:0000313" key="2">
    <source>
        <dbReference type="Proteomes" id="UP000219573"/>
    </source>
</evidence>
<organism evidence="1 2">
    <name type="scientific">Orenia metallireducens</name>
    <dbReference type="NCBI Taxonomy" id="1413210"/>
    <lineage>
        <taxon>Bacteria</taxon>
        <taxon>Bacillati</taxon>
        <taxon>Bacillota</taxon>
        <taxon>Clostridia</taxon>
        <taxon>Halanaerobiales</taxon>
        <taxon>Halobacteroidaceae</taxon>
        <taxon>Orenia</taxon>
    </lineage>
</organism>
<gene>
    <name evidence="1" type="ORF">SAMN06265827_10131</name>
</gene>
<name>A0A285F1Z4_9FIRM</name>
<sequence>MNLKSIFKMKKRFDQMLLAKDPELFYSKIVALATGAFVIGRLTKK</sequence>
<evidence type="ECO:0000313" key="1">
    <source>
        <dbReference type="EMBL" id="SNY05315.1"/>
    </source>
</evidence>
<keyword evidence="2" id="KW-1185">Reference proteome</keyword>
<protein>
    <submittedName>
        <fullName evidence="1">Uncharacterized protein</fullName>
    </submittedName>
</protein>
<dbReference type="RefSeq" id="WP_172431780.1">
    <property type="nucleotide sequence ID" value="NZ_OBDZ01000001.1"/>
</dbReference>